<dbReference type="InterPro" id="IPR012910">
    <property type="entry name" value="Plug_dom"/>
</dbReference>
<dbReference type="SUPFAM" id="SSF56935">
    <property type="entry name" value="Porins"/>
    <property type="match status" value="1"/>
</dbReference>
<evidence type="ECO:0000256" key="11">
    <source>
        <dbReference type="RuleBase" id="RU003357"/>
    </source>
</evidence>
<dbReference type="Proteomes" id="UP000282438">
    <property type="component" value="Chromosome"/>
</dbReference>
<evidence type="ECO:0000313" key="15">
    <source>
        <dbReference type="EMBL" id="AZN35811.1"/>
    </source>
</evidence>
<evidence type="ECO:0000256" key="1">
    <source>
        <dbReference type="ARBA" id="ARBA00004571"/>
    </source>
</evidence>
<keyword evidence="6 11" id="KW-0798">TonB box</keyword>
<evidence type="ECO:0000256" key="7">
    <source>
        <dbReference type="ARBA" id="ARBA00023136"/>
    </source>
</evidence>
<dbReference type="OrthoDB" id="8530571at2"/>
<dbReference type="PROSITE" id="PS52016">
    <property type="entry name" value="TONB_DEPENDENT_REC_3"/>
    <property type="match status" value="1"/>
</dbReference>
<feature type="domain" description="TonB-dependent receptor plug" evidence="14">
    <location>
        <begin position="45"/>
        <end position="164"/>
    </location>
</feature>
<accession>A0A3S8ZQQ1</accession>
<dbReference type="Gene3D" id="2.170.130.10">
    <property type="entry name" value="TonB-dependent receptor, plug domain"/>
    <property type="match status" value="1"/>
</dbReference>
<reference evidence="15 16" key="1">
    <citation type="submission" date="2018-12" db="EMBL/GenBank/DDBJ databases">
        <title>Complete genome sequence of Iodobacter sp. H11R3.</title>
        <authorList>
            <person name="Bae J.-W."/>
        </authorList>
    </citation>
    <scope>NUCLEOTIDE SEQUENCE [LARGE SCALE GENOMIC DNA]</scope>
    <source>
        <strain evidence="15 16">H11R3</strain>
    </source>
</reference>
<dbReference type="InterPro" id="IPR039426">
    <property type="entry name" value="TonB-dep_rcpt-like"/>
</dbReference>
<keyword evidence="16" id="KW-1185">Reference proteome</keyword>
<organism evidence="15 16">
    <name type="scientific">Iodobacter ciconiae</name>
    <dbReference type="NCBI Taxonomy" id="2496266"/>
    <lineage>
        <taxon>Bacteria</taxon>
        <taxon>Pseudomonadati</taxon>
        <taxon>Pseudomonadota</taxon>
        <taxon>Betaproteobacteria</taxon>
        <taxon>Neisseriales</taxon>
        <taxon>Chitinibacteraceae</taxon>
        <taxon>Iodobacter</taxon>
    </lineage>
</organism>
<name>A0A3S8ZQQ1_9NEIS</name>
<dbReference type="KEGG" id="iod:EJO50_04530"/>
<dbReference type="GO" id="GO:0009279">
    <property type="term" value="C:cell outer membrane"/>
    <property type="evidence" value="ECO:0007669"/>
    <property type="project" value="UniProtKB-SubCell"/>
</dbReference>
<evidence type="ECO:0000256" key="8">
    <source>
        <dbReference type="ARBA" id="ARBA00023170"/>
    </source>
</evidence>
<evidence type="ECO:0000313" key="16">
    <source>
        <dbReference type="Proteomes" id="UP000282438"/>
    </source>
</evidence>
<dbReference type="RefSeq" id="WP_125971883.1">
    <property type="nucleotide sequence ID" value="NZ_CP034433.1"/>
</dbReference>
<dbReference type="Pfam" id="PF00593">
    <property type="entry name" value="TonB_dep_Rec_b-barrel"/>
    <property type="match status" value="1"/>
</dbReference>
<dbReference type="InterPro" id="IPR000531">
    <property type="entry name" value="Beta-barrel_TonB"/>
</dbReference>
<dbReference type="PANTHER" id="PTHR47234:SF2">
    <property type="entry name" value="TONB-DEPENDENT RECEPTOR"/>
    <property type="match status" value="1"/>
</dbReference>
<keyword evidence="7 10" id="KW-0472">Membrane</keyword>
<dbReference type="InterPro" id="IPR036942">
    <property type="entry name" value="Beta-barrel_TonB_sf"/>
</dbReference>
<keyword evidence="3 10" id="KW-0813">Transport</keyword>
<feature type="signal peptide" evidence="12">
    <location>
        <begin position="1"/>
        <end position="23"/>
    </location>
</feature>
<evidence type="ECO:0000256" key="6">
    <source>
        <dbReference type="ARBA" id="ARBA00023077"/>
    </source>
</evidence>
<dbReference type="PANTHER" id="PTHR47234">
    <property type="match status" value="1"/>
</dbReference>
<sequence length="833" mass="89958">MHIKKLSVAIALIGAGASISAQAEEIVNKVERVEVTGSSIKRVKKEGATAVETVNRKAIEKTGATTVQELVKNITAVDFFDYGDQKANSPTSSGASNIKMRGLNESDVLVLMNGRRIPTAAFTDVGGAGAAVDINMIPLSAIERVEVLKDGGSAIYGSDAVAGVVNFITKKNYQGGEIRGGLGQSSRGDGTEKTFGMTGGYGDLNEQGFNVLATFDLLKRDAIYAKDRDMTKSNDFRRFGGSDDRSDYSPYGNLLNDDGDIIGTVKPGCPAELQADKGCKYDPLASLLTINNAADRMGTMLQGSVKITDNITAMVQGFYSKSTDHFEAHPVPDVFLTADGKEYLGRFMQAGPRTTDRESTLSQLTAGLDGSTGGFDWSVSAGYGVSKSTNQDSNYLHAVKYKENKDKIDATSITNDQALVDSIKVSPLREAENKQSFFNAKVSGETGINLDGGAVAFAVGMSLVKESLVDTPDLLTQAGLVKGSIKQAATDVSRTGQGLFAELAIPVTKALEFQAAARYDQYDSESHLSPRLAVRFQPIAELMFRSSFSESFRMPSLKQISENPSEGSYKFSGEDCKYINKPEGCNVSGYTQTKGNANLKPEIGNSFNFGAVVDIGVFSGSLDWWLMKKDDVITTPTESEALAAGQWFIRDKQPIVFKQLLNRGKFESSGIDTDLRVRLPLEIATVTFSNSNSYYLYSKSTNAAGEMEDGLDVMINGTPTPVWRNTFRVDIEKSGWSGGAAVRSTAGFKDSKVSVDDKANYDPETKRVDSFTEVDLNLSYTGFKGIKLDFTVKNALDAEPPFSNVGTTFQYPGYAPIYSARGRFYSLGAKYSF</sequence>
<evidence type="ECO:0000256" key="10">
    <source>
        <dbReference type="PROSITE-ProRule" id="PRU01360"/>
    </source>
</evidence>
<dbReference type="InterPro" id="IPR037066">
    <property type="entry name" value="Plug_dom_sf"/>
</dbReference>
<dbReference type="Pfam" id="PF07715">
    <property type="entry name" value="Plug"/>
    <property type="match status" value="1"/>
</dbReference>
<dbReference type="CDD" id="cd01347">
    <property type="entry name" value="ligand_gated_channel"/>
    <property type="match status" value="1"/>
</dbReference>
<keyword evidence="4 10" id="KW-1134">Transmembrane beta strand</keyword>
<keyword evidence="8 15" id="KW-0675">Receptor</keyword>
<keyword evidence="12" id="KW-0732">Signal</keyword>
<evidence type="ECO:0000256" key="5">
    <source>
        <dbReference type="ARBA" id="ARBA00022692"/>
    </source>
</evidence>
<evidence type="ECO:0000256" key="12">
    <source>
        <dbReference type="SAM" id="SignalP"/>
    </source>
</evidence>
<gene>
    <name evidence="15" type="ORF">EJO50_04530</name>
</gene>
<feature type="domain" description="TonB-dependent receptor-like beta-barrel" evidence="13">
    <location>
        <begin position="310"/>
        <end position="794"/>
    </location>
</feature>
<feature type="chain" id="PRO_5019213991" evidence="12">
    <location>
        <begin position="24"/>
        <end position="833"/>
    </location>
</feature>
<comment type="similarity">
    <text evidence="2 10 11">Belongs to the TonB-dependent receptor family.</text>
</comment>
<evidence type="ECO:0000259" key="14">
    <source>
        <dbReference type="Pfam" id="PF07715"/>
    </source>
</evidence>
<keyword evidence="5 10" id="KW-0812">Transmembrane</keyword>
<dbReference type="EMBL" id="CP034433">
    <property type="protein sequence ID" value="AZN35811.1"/>
    <property type="molecule type" value="Genomic_DNA"/>
</dbReference>
<comment type="subcellular location">
    <subcellularLocation>
        <location evidence="1 10">Cell outer membrane</location>
        <topology evidence="1 10">Multi-pass membrane protein</topology>
    </subcellularLocation>
</comment>
<evidence type="ECO:0000256" key="4">
    <source>
        <dbReference type="ARBA" id="ARBA00022452"/>
    </source>
</evidence>
<evidence type="ECO:0000256" key="9">
    <source>
        <dbReference type="ARBA" id="ARBA00023237"/>
    </source>
</evidence>
<evidence type="ECO:0000259" key="13">
    <source>
        <dbReference type="Pfam" id="PF00593"/>
    </source>
</evidence>
<proteinExistence type="inferred from homology"/>
<evidence type="ECO:0000256" key="2">
    <source>
        <dbReference type="ARBA" id="ARBA00009810"/>
    </source>
</evidence>
<dbReference type="AlphaFoldDB" id="A0A3S8ZQQ1"/>
<evidence type="ECO:0000256" key="3">
    <source>
        <dbReference type="ARBA" id="ARBA00022448"/>
    </source>
</evidence>
<dbReference type="Gene3D" id="2.40.170.20">
    <property type="entry name" value="TonB-dependent receptor, beta-barrel domain"/>
    <property type="match status" value="1"/>
</dbReference>
<keyword evidence="9 10" id="KW-0998">Cell outer membrane</keyword>
<protein>
    <submittedName>
        <fullName evidence="15">TonB-dependent receptor</fullName>
    </submittedName>
</protein>